<comment type="caution">
    <text evidence="2">The sequence shown here is derived from an EMBL/GenBank/DDBJ whole genome shotgun (WGS) entry which is preliminary data.</text>
</comment>
<proteinExistence type="predicted"/>
<sequence length="160" mass="18895">MPVCPMINASLVLCRNGAWTWSVISWLREGNWRDAKILIQMEALLETLKERNNAAEEKARTLKVQYENVMKEKVLPQIKEAEAEYVELEKNRKNRVQYENVMKEKVLPQIKEAEAEYVELEKNRELQKGFFLRVKLTLRRLGSTKIRDLCMKAIDIQRTD</sequence>
<feature type="coiled-coil region" evidence="1">
    <location>
        <begin position="38"/>
        <end position="130"/>
    </location>
</feature>
<keyword evidence="3" id="KW-1185">Reference proteome</keyword>
<gene>
    <name evidence="2" type="ORF">F3Y22_tig00116958pilonHSYRG00123</name>
</gene>
<evidence type="ECO:0000313" key="3">
    <source>
        <dbReference type="Proteomes" id="UP000436088"/>
    </source>
</evidence>
<dbReference type="AlphaFoldDB" id="A0A6A2XP23"/>
<reference evidence="2" key="1">
    <citation type="submission" date="2019-09" db="EMBL/GenBank/DDBJ databases">
        <title>Draft genome information of white flower Hibiscus syriacus.</title>
        <authorList>
            <person name="Kim Y.-M."/>
        </authorList>
    </citation>
    <scope>NUCLEOTIDE SEQUENCE [LARGE SCALE GENOMIC DNA]</scope>
    <source>
        <strain evidence="2">YM2019G1</strain>
    </source>
</reference>
<keyword evidence="1" id="KW-0175">Coiled coil</keyword>
<dbReference type="EMBL" id="VEPZ02001733">
    <property type="protein sequence ID" value="KAE8660129.1"/>
    <property type="molecule type" value="Genomic_DNA"/>
</dbReference>
<dbReference type="Proteomes" id="UP000436088">
    <property type="component" value="Unassembled WGS sequence"/>
</dbReference>
<protein>
    <submittedName>
        <fullName evidence="2">Uncharacterized protein</fullName>
    </submittedName>
</protein>
<accession>A0A6A2XP23</accession>
<organism evidence="2 3">
    <name type="scientific">Hibiscus syriacus</name>
    <name type="common">Rose of Sharon</name>
    <dbReference type="NCBI Taxonomy" id="106335"/>
    <lineage>
        <taxon>Eukaryota</taxon>
        <taxon>Viridiplantae</taxon>
        <taxon>Streptophyta</taxon>
        <taxon>Embryophyta</taxon>
        <taxon>Tracheophyta</taxon>
        <taxon>Spermatophyta</taxon>
        <taxon>Magnoliopsida</taxon>
        <taxon>eudicotyledons</taxon>
        <taxon>Gunneridae</taxon>
        <taxon>Pentapetalae</taxon>
        <taxon>rosids</taxon>
        <taxon>malvids</taxon>
        <taxon>Malvales</taxon>
        <taxon>Malvaceae</taxon>
        <taxon>Malvoideae</taxon>
        <taxon>Hibiscus</taxon>
    </lineage>
</organism>
<evidence type="ECO:0000256" key="1">
    <source>
        <dbReference type="SAM" id="Coils"/>
    </source>
</evidence>
<evidence type="ECO:0000313" key="2">
    <source>
        <dbReference type="EMBL" id="KAE8660129.1"/>
    </source>
</evidence>
<name>A0A6A2XP23_HIBSY</name>